<keyword evidence="2" id="KW-1185">Reference proteome</keyword>
<gene>
    <name evidence="1" type="ORF">Ahy_B09g099449</name>
</gene>
<accession>A0A444XTR5</accession>
<dbReference type="PANTHER" id="PTHR31973:SF195">
    <property type="entry name" value="MUDR FAMILY TRANSPOSASE"/>
    <property type="match status" value="1"/>
</dbReference>
<dbReference type="Proteomes" id="UP000289738">
    <property type="component" value="Chromosome B09"/>
</dbReference>
<name>A0A444XTR5_ARAHY</name>
<dbReference type="EMBL" id="SDMP01000019">
    <property type="protein sequence ID" value="RYQ93167.1"/>
    <property type="molecule type" value="Genomic_DNA"/>
</dbReference>
<sequence length="341" mass="38967">MEGYISFKIYYNGQILSHTHEEPNIDWVGYNTESDEEFEDNYEVVGPTEDVEEDEIMVERDVADVANGLTRQHPYGEPSFMHALNLDAMHAPEFSEYVNTAPAVIAAGEFAVGMEFNSKEAVIASVKEYTIRRGVDYKVYESEPTTFYAKYVQYGTSCDWLIRVSLMKRQYCWVIRRYNGSHTCTRSTISQDHAKLDSETITEVIKPLVEADPSIKFNYTISYRKAWLAKQKAVEKIFGGRESSYEVLPTWFEAMVAKEPSAAVEQNKVFEVRKMPSRLEFAVNLRLALVSTGRGPIIGIRIQAHTRSNARGPSMSLKSYLDARHNDRYMCARQAEPQLNL</sequence>
<evidence type="ECO:0000313" key="1">
    <source>
        <dbReference type="EMBL" id="RYQ93167.1"/>
    </source>
</evidence>
<evidence type="ECO:0000313" key="2">
    <source>
        <dbReference type="Proteomes" id="UP000289738"/>
    </source>
</evidence>
<reference evidence="1 2" key="1">
    <citation type="submission" date="2019-01" db="EMBL/GenBank/DDBJ databases">
        <title>Sequencing of cultivated peanut Arachis hypogaea provides insights into genome evolution and oil improvement.</title>
        <authorList>
            <person name="Chen X."/>
        </authorList>
    </citation>
    <scope>NUCLEOTIDE SEQUENCE [LARGE SCALE GENOMIC DNA]</scope>
    <source>
        <strain evidence="2">cv. Fuhuasheng</strain>
        <tissue evidence="1">Leaves</tissue>
    </source>
</reference>
<protein>
    <submittedName>
        <fullName evidence="1">Uncharacterized protein</fullName>
    </submittedName>
</protein>
<proteinExistence type="predicted"/>
<organism evidence="1 2">
    <name type="scientific">Arachis hypogaea</name>
    <name type="common">Peanut</name>
    <dbReference type="NCBI Taxonomy" id="3818"/>
    <lineage>
        <taxon>Eukaryota</taxon>
        <taxon>Viridiplantae</taxon>
        <taxon>Streptophyta</taxon>
        <taxon>Embryophyta</taxon>
        <taxon>Tracheophyta</taxon>
        <taxon>Spermatophyta</taxon>
        <taxon>Magnoliopsida</taxon>
        <taxon>eudicotyledons</taxon>
        <taxon>Gunneridae</taxon>
        <taxon>Pentapetalae</taxon>
        <taxon>rosids</taxon>
        <taxon>fabids</taxon>
        <taxon>Fabales</taxon>
        <taxon>Fabaceae</taxon>
        <taxon>Papilionoideae</taxon>
        <taxon>50 kb inversion clade</taxon>
        <taxon>dalbergioids sensu lato</taxon>
        <taxon>Dalbergieae</taxon>
        <taxon>Pterocarpus clade</taxon>
        <taxon>Arachis</taxon>
    </lineage>
</organism>
<dbReference type="AlphaFoldDB" id="A0A444XTR5"/>
<comment type="caution">
    <text evidence="1">The sequence shown here is derived from an EMBL/GenBank/DDBJ whole genome shotgun (WGS) entry which is preliminary data.</text>
</comment>
<dbReference type="PANTHER" id="PTHR31973">
    <property type="entry name" value="POLYPROTEIN, PUTATIVE-RELATED"/>
    <property type="match status" value="1"/>
</dbReference>